<dbReference type="KEGG" id="svu:B1H20_27155"/>
<feature type="region of interest" description="Disordered" evidence="1">
    <location>
        <begin position="59"/>
        <end position="79"/>
    </location>
</feature>
<keyword evidence="2" id="KW-1133">Transmembrane helix</keyword>
<evidence type="ECO:0000313" key="4">
    <source>
        <dbReference type="Proteomes" id="UP000192445"/>
    </source>
</evidence>
<proteinExistence type="predicted"/>
<keyword evidence="2" id="KW-0472">Membrane</keyword>
<reference evidence="3 4" key="1">
    <citation type="submission" date="2017-03" db="EMBL/GenBank/DDBJ databases">
        <title>Complete Genome Sequence of a natural compounds producer, Streptomyces violaceus S21.</title>
        <authorList>
            <person name="Zhong C."/>
            <person name="Zhao Z."/>
            <person name="Fu J."/>
            <person name="Zong G."/>
            <person name="Qin R."/>
            <person name="Cao G."/>
        </authorList>
    </citation>
    <scope>NUCLEOTIDE SEQUENCE [LARGE SCALE GENOMIC DNA]</scope>
    <source>
        <strain evidence="3 4">S21</strain>
    </source>
</reference>
<accession>A0A1V0UHE6</accession>
<dbReference type="AlphaFoldDB" id="A0A1V0UHE6"/>
<dbReference type="STRING" id="1935.B1H20_27155"/>
<dbReference type="OrthoDB" id="4316681at2"/>
<dbReference type="EMBL" id="CP020570">
    <property type="protein sequence ID" value="ARF64665.1"/>
    <property type="molecule type" value="Genomic_DNA"/>
</dbReference>
<evidence type="ECO:0000313" key="3">
    <source>
        <dbReference type="EMBL" id="ARF64665.1"/>
    </source>
</evidence>
<evidence type="ECO:0000256" key="2">
    <source>
        <dbReference type="SAM" id="Phobius"/>
    </source>
</evidence>
<evidence type="ECO:0000256" key="1">
    <source>
        <dbReference type="SAM" id="MobiDB-lite"/>
    </source>
</evidence>
<dbReference type="RefSeq" id="WP_030116546.1">
    <property type="nucleotide sequence ID" value="NZ_CP020570.1"/>
</dbReference>
<organism evidence="3 4">
    <name type="scientific">Streptomyces violaceoruber</name>
    <dbReference type="NCBI Taxonomy" id="1935"/>
    <lineage>
        <taxon>Bacteria</taxon>
        <taxon>Bacillati</taxon>
        <taxon>Actinomycetota</taxon>
        <taxon>Actinomycetes</taxon>
        <taxon>Kitasatosporales</taxon>
        <taxon>Streptomycetaceae</taxon>
        <taxon>Streptomyces</taxon>
        <taxon>Streptomyces violaceoruber group</taxon>
    </lineage>
</organism>
<protein>
    <submittedName>
        <fullName evidence="3">Uncharacterized protein</fullName>
    </submittedName>
</protein>
<name>A0A1V0UHE6_STRVN</name>
<feature type="compositionally biased region" description="Polar residues" evidence="1">
    <location>
        <begin position="68"/>
        <end position="79"/>
    </location>
</feature>
<keyword evidence="2" id="KW-0812">Transmembrane</keyword>
<dbReference type="GeneID" id="63983231"/>
<dbReference type="Proteomes" id="UP000192445">
    <property type="component" value="Chromosome"/>
</dbReference>
<sequence length="79" mass="8240">MFRRRESVPFSFVAESERFRSNVTPPPAARASVPELLGRSLVGLTVVAGLAGSLLLGLPALDSGSSPDRGTQSTASQGR</sequence>
<gene>
    <name evidence="3" type="ORF">B1H20_27155</name>
</gene>
<feature type="transmembrane region" description="Helical" evidence="2">
    <location>
        <begin position="40"/>
        <end position="61"/>
    </location>
</feature>